<feature type="transmembrane region" description="Helical" evidence="6">
    <location>
        <begin position="236"/>
        <end position="262"/>
    </location>
</feature>
<feature type="transmembrane region" description="Helical" evidence="6">
    <location>
        <begin position="100"/>
        <end position="119"/>
    </location>
</feature>
<keyword evidence="3 6" id="KW-1133">Transmembrane helix</keyword>
<dbReference type="AlphaFoldDB" id="A0A6A6QH44"/>
<evidence type="ECO:0000256" key="1">
    <source>
        <dbReference type="ARBA" id="ARBA00004141"/>
    </source>
</evidence>
<evidence type="ECO:0000313" key="9">
    <source>
        <dbReference type="Proteomes" id="UP000799750"/>
    </source>
</evidence>
<evidence type="ECO:0000256" key="4">
    <source>
        <dbReference type="ARBA" id="ARBA00023136"/>
    </source>
</evidence>
<dbReference type="EMBL" id="MU004195">
    <property type="protein sequence ID" value="KAF2491429.1"/>
    <property type="molecule type" value="Genomic_DNA"/>
</dbReference>
<keyword evidence="4 6" id="KW-0472">Membrane</keyword>
<keyword evidence="2 6" id="KW-0812">Transmembrane</keyword>
<evidence type="ECO:0000313" key="8">
    <source>
        <dbReference type="EMBL" id="KAF2491429.1"/>
    </source>
</evidence>
<name>A0A6A6QH44_9PEZI</name>
<comment type="subcellular location">
    <subcellularLocation>
        <location evidence="1">Membrane</location>
        <topology evidence="1">Multi-pass membrane protein</topology>
    </subcellularLocation>
</comment>
<feature type="transmembrane region" description="Helical" evidence="6">
    <location>
        <begin position="131"/>
        <end position="151"/>
    </location>
</feature>
<feature type="transmembrane region" description="Helical" evidence="6">
    <location>
        <begin position="44"/>
        <end position="65"/>
    </location>
</feature>
<dbReference type="PANTHER" id="PTHR33048">
    <property type="entry name" value="PTH11-LIKE INTEGRAL MEMBRANE PROTEIN (AFU_ORTHOLOGUE AFUA_5G11245)"/>
    <property type="match status" value="1"/>
</dbReference>
<dbReference type="InterPro" id="IPR049326">
    <property type="entry name" value="Rhodopsin_dom_fungi"/>
</dbReference>
<reference evidence="8" key="1">
    <citation type="journal article" date="2020" name="Stud. Mycol.">
        <title>101 Dothideomycetes genomes: a test case for predicting lifestyles and emergence of pathogens.</title>
        <authorList>
            <person name="Haridas S."/>
            <person name="Albert R."/>
            <person name="Binder M."/>
            <person name="Bloem J."/>
            <person name="Labutti K."/>
            <person name="Salamov A."/>
            <person name="Andreopoulos B."/>
            <person name="Baker S."/>
            <person name="Barry K."/>
            <person name="Bills G."/>
            <person name="Bluhm B."/>
            <person name="Cannon C."/>
            <person name="Castanera R."/>
            <person name="Culley D."/>
            <person name="Daum C."/>
            <person name="Ezra D."/>
            <person name="Gonzalez J."/>
            <person name="Henrissat B."/>
            <person name="Kuo A."/>
            <person name="Liang C."/>
            <person name="Lipzen A."/>
            <person name="Lutzoni F."/>
            <person name="Magnuson J."/>
            <person name="Mondo S."/>
            <person name="Nolan M."/>
            <person name="Ohm R."/>
            <person name="Pangilinan J."/>
            <person name="Park H.-J."/>
            <person name="Ramirez L."/>
            <person name="Alfaro M."/>
            <person name="Sun H."/>
            <person name="Tritt A."/>
            <person name="Yoshinaga Y."/>
            <person name="Zwiers L.-H."/>
            <person name="Turgeon B."/>
            <person name="Goodwin S."/>
            <person name="Spatafora J."/>
            <person name="Crous P."/>
            <person name="Grigoriev I."/>
        </authorList>
    </citation>
    <scope>NUCLEOTIDE SEQUENCE</scope>
    <source>
        <strain evidence="8">CBS 269.34</strain>
    </source>
</reference>
<accession>A0A6A6QH44</accession>
<keyword evidence="9" id="KW-1185">Reference proteome</keyword>
<evidence type="ECO:0000256" key="5">
    <source>
        <dbReference type="ARBA" id="ARBA00038359"/>
    </source>
</evidence>
<evidence type="ECO:0000256" key="2">
    <source>
        <dbReference type="ARBA" id="ARBA00022692"/>
    </source>
</evidence>
<proteinExistence type="inferred from homology"/>
<feature type="transmembrane region" description="Helical" evidence="6">
    <location>
        <begin position="167"/>
        <end position="190"/>
    </location>
</feature>
<evidence type="ECO:0000259" key="7">
    <source>
        <dbReference type="Pfam" id="PF20684"/>
    </source>
</evidence>
<dbReference type="OrthoDB" id="5417844at2759"/>
<evidence type="ECO:0000256" key="6">
    <source>
        <dbReference type="SAM" id="Phobius"/>
    </source>
</evidence>
<comment type="similarity">
    <text evidence="5">Belongs to the SAT4 family.</text>
</comment>
<feature type="transmembrane region" description="Helical" evidence="6">
    <location>
        <begin position="15"/>
        <end position="32"/>
    </location>
</feature>
<dbReference type="InterPro" id="IPR052337">
    <property type="entry name" value="SAT4-like"/>
</dbReference>
<feature type="transmembrane region" description="Helical" evidence="6">
    <location>
        <begin position="202"/>
        <end position="224"/>
    </location>
</feature>
<dbReference type="Proteomes" id="UP000799750">
    <property type="component" value="Unassembled WGS sequence"/>
</dbReference>
<dbReference type="GO" id="GO:0016020">
    <property type="term" value="C:membrane"/>
    <property type="evidence" value="ECO:0007669"/>
    <property type="project" value="UniProtKB-SubCell"/>
</dbReference>
<evidence type="ECO:0000256" key="3">
    <source>
        <dbReference type="ARBA" id="ARBA00022989"/>
    </source>
</evidence>
<feature type="domain" description="Rhodopsin" evidence="7">
    <location>
        <begin position="32"/>
        <end position="266"/>
    </location>
</feature>
<organism evidence="8 9">
    <name type="scientific">Lophium mytilinum</name>
    <dbReference type="NCBI Taxonomy" id="390894"/>
    <lineage>
        <taxon>Eukaryota</taxon>
        <taxon>Fungi</taxon>
        <taxon>Dikarya</taxon>
        <taxon>Ascomycota</taxon>
        <taxon>Pezizomycotina</taxon>
        <taxon>Dothideomycetes</taxon>
        <taxon>Pleosporomycetidae</taxon>
        <taxon>Mytilinidiales</taxon>
        <taxon>Mytilinidiaceae</taxon>
        <taxon>Lophium</taxon>
    </lineage>
</organism>
<protein>
    <recommendedName>
        <fullName evidence="7">Rhodopsin domain-containing protein</fullName>
    </recommendedName>
</protein>
<dbReference type="PANTHER" id="PTHR33048:SF47">
    <property type="entry name" value="INTEGRAL MEMBRANE PROTEIN-RELATED"/>
    <property type="match status" value="1"/>
</dbReference>
<dbReference type="Pfam" id="PF20684">
    <property type="entry name" value="Fung_rhodopsin"/>
    <property type="match status" value="1"/>
</dbReference>
<sequence>MGSNINLNATQQPQIWAAVGTTYALAVAFVALRTFARRLLRNTLWLDDWLLFASLASLTALLVVIKLSTDSGLGRHTAIFPPNELPDVYASIFKYLYDGWIVWTVTITIVKFSVLAFYWRIFKYTSIAIPIFVLGGVTACWGIATITVVALQCPREHDGSCRTVPLALFYCSAIVHIVTDASILALPLFYVFSTKRPLSEKFAIAGMFMLGSLVVVIAIIRIVFLDNDSMDDPDITWTFVNVAILSNVECAVAIISACLPCLRPACRWLLRGSPFAKPSLSRPMTSRQRCVFRQNRLQAIQGPRAVVFDGSQDLFSDTSGTTSSGVLKSRTPFPDDELSLQLQDLSGLLNDSKVGVETTV</sequence>
<gene>
    <name evidence="8" type="ORF">BU16DRAFT_565134</name>
</gene>